<evidence type="ECO:0000313" key="3">
    <source>
        <dbReference type="Proteomes" id="UP001431926"/>
    </source>
</evidence>
<dbReference type="RefSeq" id="WP_329356987.1">
    <property type="nucleotide sequence ID" value="NZ_CP109490.1"/>
</dbReference>
<protein>
    <submittedName>
        <fullName evidence="2">Uncharacterized protein</fullName>
    </submittedName>
</protein>
<keyword evidence="3" id="KW-1185">Reference proteome</keyword>
<evidence type="ECO:0000256" key="1">
    <source>
        <dbReference type="SAM" id="MobiDB-lite"/>
    </source>
</evidence>
<gene>
    <name evidence="2" type="ORF">OG367_20900</name>
</gene>
<name>A0ABZ1ZIY5_STRAQ</name>
<dbReference type="EMBL" id="CP109491">
    <property type="protein sequence ID" value="WUX38548.1"/>
    <property type="molecule type" value="Genomic_DNA"/>
</dbReference>
<feature type="region of interest" description="Disordered" evidence="1">
    <location>
        <begin position="1"/>
        <end position="45"/>
    </location>
</feature>
<reference evidence="2" key="1">
    <citation type="submission" date="2022-10" db="EMBL/GenBank/DDBJ databases">
        <title>The complete genomes of actinobacterial strains from the NBC collection.</title>
        <authorList>
            <person name="Joergensen T.S."/>
            <person name="Alvarez Arevalo M."/>
            <person name="Sterndorff E.B."/>
            <person name="Faurdal D."/>
            <person name="Vuksanovic O."/>
            <person name="Mourched A.-S."/>
            <person name="Charusanti P."/>
            <person name="Shaw S."/>
            <person name="Blin K."/>
            <person name="Weber T."/>
        </authorList>
    </citation>
    <scope>NUCLEOTIDE SEQUENCE</scope>
    <source>
        <strain evidence="2">NBC_01436</strain>
    </source>
</reference>
<evidence type="ECO:0000313" key="2">
    <source>
        <dbReference type="EMBL" id="WUX38548.1"/>
    </source>
</evidence>
<organism evidence="2 3">
    <name type="scientific">Streptomyces anulatus</name>
    <name type="common">Streptomyces chrysomallus</name>
    <dbReference type="NCBI Taxonomy" id="1892"/>
    <lineage>
        <taxon>Bacteria</taxon>
        <taxon>Bacillati</taxon>
        <taxon>Actinomycetota</taxon>
        <taxon>Actinomycetes</taxon>
        <taxon>Kitasatosporales</taxon>
        <taxon>Streptomycetaceae</taxon>
        <taxon>Streptomyces</taxon>
    </lineage>
</organism>
<proteinExistence type="predicted"/>
<sequence length="45" mass="4835">MTNPQTPQQADDGKHGGQPSDTPWKPDPAPAPSPDGSRPQKRTEQ</sequence>
<accession>A0ABZ1ZIY5</accession>
<dbReference type="Proteomes" id="UP001431926">
    <property type="component" value="Chromosome"/>
</dbReference>